<accession>J9CZL1</accession>
<sequence>MDQQRALQRYEETWLAFTEELKTNPAVTLRAICKKLHTNECGMSKWVSRHGYSVSRCKASLSQKTSAPSSSFVRIDPKVQAVQHKASVLAGVSVTFSSGTTICIKQGDADSIIRLVNLYERKDGESCIL</sequence>
<reference evidence="1" key="1">
    <citation type="journal article" date="2012" name="PLoS ONE">
        <title>Gene sets for utilization of primary and secondary nutrition supplies in the distal gut of endangered iberian lynx.</title>
        <authorList>
            <person name="Alcaide M."/>
            <person name="Messina E."/>
            <person name="Richter M."/>
            <person name="Bargiela R."/>
            <person name="Peplies J."/>
            <person name="Huws S.A."/>
            <person name="Newbold C.J."/>
            <person name="Golyshin P.N."/>
            <person name="Simon M.A."/>
            <person name="Lopez G."/>
            <person name="Yakimov M.M."/>
            <person name="Ferrer M."/>
        </authorList>
    </citation>
    <scope>NUCLEOTIDE SEQUENCE</scope>
</reference>
<dbReference type="EMBL" id="AMCI01001380">
    <property type="protein sequence ID" value="EJX05721.1"/>
    <property type="molecule type" value="Genomic_DNA"/>
</dbReference>
<comment type="caution">
    <text evidence="1">The sequence shown here is derived from an EMBL/GenBank/DDBJ whole genome shotgun (WGS) entry which is preliminary data.</text>
</comment>
<gene>
    <name evidence="1" type="ORF">EVA_06170</name>
</gene>
<evidence type="ECO:0000313" key="1">
    <source>
        <dbReference type="EMBL" id="EJX05721.1"/>
    </source>
</evidence>
<protein>
    <recommendedName>
        <fullName evidence="2">Transposase</fullName>
    </recommendedName>
</protein>
<organism evidence="1">
    <name type="scientific">gut metagenome</name>
    <dbReference type="NCBI Taxonomy" id="749906"/>
    <lineage>
        <taxon>unclassified sequences</taxon>
        <taxon>metagenomes</taxon>
        <taxon>organismal metagenomes</taxon>
    </lineage>
</organism>
<name>J9CZL1_9ZZZZ</name>
<dbReference type="AlphaFoldDB" id="J9CZL1"/>
<proteinExistence type="predicted"/>
<evidence type="ECO:0008006" key="2">
    <source>
        <dbReference type="Google" id="ProtNLM"/>
    </source>
</evidence>